<reference evidence="7 8" key="1">
    <citation type="journal article" date="2017" name="Nat. Commun.">
        <title>Genome assembly with in vitro proximity ligation data and whole-genome triplication in lettuce.</title>
        <authorList>
            <person name="Reyes-Chin-Wo S."/>
            <person name="Wang Z."/>
            <person name="Yang X."/>
            <person name="Kozik A."/>
            <person name="Arikit S."/>
            <person name="Song C."/>
            <person name="Xia L."/>
            <person name="Froenicke L."/>
            <person name="Lavelle D.O."/>
            <person name="Truco M.J."/>
            <person name="Xia R."/>
            <person name="Zhu S."/>
            <person name="Xu C."/>
            <person name="Xu H."/>
            <person name="Xu X."/>
            <person name="Cox K."/>
            <person name="Korf I."/>
            <person name="Meyers B.C."/>
            <person name="Michelmore R.W."/>
        </authorList>
    </citation>
    <scope>NUCLEOTIDE SEQUENCE [LARGE SCALE GENOMIC DNA]</scope>
    <source>
        <strain evidence="8">cv. Salinas</strain>
        <tissue evidence="7">Seedlings</tissue>
    </source>
</reference>
<evidence type="ECO:0000256" key="2">
    <source>
        <dbReference type="ARBA" id="ARBA00023125"/>
    </source>
</evidence>
<dbReference type="PANTHER" id="PTHR31719">
    <property type="entry name" value="NAC TRANSCRIPTION FACTOR 56"/>
    <property type="match status" value="1"/>
</dbReference>
<dbReference type="Gene3D" id="2.170.150.80">
    <property type="entry name" value="NAC domain"/>
    <property type="match status" value="1"/>
</dbReference>
<dbReference type="Gramene" id="rna-gnl|WGS:NBSK|LSAT_6X46681_mrna">
    <property type="protein sequence ID" value="cds-PLY76960.1"/>
    <property type="gene ID" value="gene-LSAT_6X46681"/>
</dbReference>
<dbReference type="SUPFAM" id="SSF101941">
    <property type="entry name" value="NAC domain"/>
    <property type="match status" value="1"/>
</dbReference>
<dbReference type="Pfam" id="PF02365">
    <property type="entry name" value="NAM"/>
    <property type="match status" value="1"/>
</dbReference>
<feature type="region of interest" description="Disordered" evidence="5">
    <location>
        <begin position="163"/>
        <end position="183"/>
    </location>
</feature>
<comment type="caution">
    <text evidence="7">The sequence shown here is derived from an EMBL/GenBank/DDBJ whole genome shotgun (WGS) entry which is preliminary data.</text>
</comment>
<dbReference type="PROSITE" id="PS51005">
    <property type="entry name" value="NAC"/>
    <property type="match status" value="1"/>
</dbReference>
<evidence type="ECO:0000256" key="1">
    <source>
        <dbReference type="ARBA" id="ARBA00023015"/>
    </source>
</evidence>
<keyword evidence="3" id="KW-0804">Transcription</keyword>
<keyword evidence="4" id="KW-0539">Nucleus</keyword>
<evidence type="ECO:0000313" key="7">
    <source>
        <dbReference type="EMBL" id="KAJ0201151.1"/>
    </source>
</evidence>
<evidence type="ECO:0000256" key="3">
    <source>
        <dbReference type="ARBA" id="ARBA00023163"/>
    </source>
</evidence>
<dbReference type="PANTHER" id="PTHR31719:SF157">
    <property type="entry name" value="NAC TRANSCRIPTION FACTOR-LIKE PROTEIN"/>
    <property type="match status" value="1"/>
</dbReference>
<proteinExistence type="predicted"/>
<gene>
    <name evidence="7" type="ORF">LSAT_V11C600316420</name>
</gene>
<dbReference type="InterPro" id="IPR003441">
    <property type="entry name" value="NAC-dom"/>
</dbReference>
<keyword evidence="2" id="KW-0238">DNA-binding</keyword>
<organism evidence="7 8">
    <name type="scientific">Lactuca sativa</name>
    <name type="common">Garden lettuce</name>
    <dbReference type="NCBI Taxonomy" id="4236"/>
    <lineage>
        <taxon>Eukaryota</taxon>
        <taxon>Viridiplantae</taxon>
        <taxon>Streptophyta</taxon>
        <taxon>Embryophyta</taxon>
        <taxon>Tracheophyta</taxon>
        <taxon>Spermatophyta</taxon>
        <taxon>Magnoliopsida</taxon>
        <taxon>eudicotyledons</taxon>
        <taxon>Gunneridae</taxon>
        <taxon>Pentapetalae</taxon>
        <taxon>asterids</taxon>
        <taxon>campanulids</taxon>
        <taxon>Asterales</taxon>
        <taxon>Asteraceae</taxon>
        <taxon>Cichorioideae</taxon>
        <taxon>Cichorieae</taxon>
        <taxon>Lactucinae</taxon>
        <taxon>Lactuca</taxon>
    </lineage>
</organism>
<evidence type="ECO:0000259" key="6">
    <source>
        <dbReference type="PROSITE" id="PS51005"/>
    </source>
</evidence>
<keyword evidence="1" id="KW-0805">Transcription regulation</keyword>
<sequence length="295" mass="33758">MEREDFLDLPPGFRFYPSDEELIVHYLQKKVNFCSVFPSVIGEIELYKFNPWELPRKTFSGADEWFFFSPRDRKYPNGSRPKRSAGSGFWKAMGKDKPIFSSSGSKKIGLKKALAFFKGSPTKNVKTNWTMSEYRLPESSNRSSRLNGSMRLDDWVLCRVRQKGNKSKNKSKAEENPKNQLPITTQELPSPYIVTNANLDIISDSMFKDFQFISASILAGQDLPYIIETSSPKQLQGTKTDNYGLAFENGQLYEENMSFIAKDESAKRTNMICDDPYDVLNMVHLDVVMKLIKDG</sequence>
<dbReference type="GO" id="GO:0003677">
    <property type="term" value="F:DNA binding"/>
    <property type="evidence" value="ECO:0007669"/>
    <property type="project" value="UniProtKB-KW"/>
</dbReference>
<dbReference type="Proteomes" id="UP000235145">
    <property type="component" value="Unassembled WGS sequence"/>
</dbReference>
<evidence type="ECO:0000256" key="4">
    <source>
        <dbReference type="ARBA" id="ARBA00023242"/>
    </source>
</evidence>
<name>A0A9R1V7K7_LACSA</name>
<keyword evidence="8" id="KW-1185">Reference proteome</keyword>
<protein>
    <recommendedName>
        <fullName evidence="6">NAC domain-containing protein</fullName>
    </recommendedName>
</protein>
<dbReference type="AlphaFoldDB" id="A0A9R1V7K7"/>
<evidence type="ECO:0000256" key="5">
    <source>
        <dbReference type="SAM" id="MobiDB-lite"/>
    </source>
</evidence>
<dbReference type="EMBL" id="NBSK02000006">
    <property type="protein sequence ID" value="KAJ0201151.1"/>
    <property type="molecule type" value="Genomic_DNA"/>
</dbReference>
<feature type="domain" description="NAC" evidence="6">
    <location>
        <begin position="9"/>
        <end position="163"/>
    </location>
</feature>
<dbReference type="GO" id="GO:0006355">
    <property type="term" value="P:regulation of DNA-templated transcription"/>
    <property type="evidence" value="ECO:0007669"/>
    <property type="project" value="InterPro"/>
</dbReference>
<dbReference type="InterPro" id="IPR036093">
    <property type="entry name" value="NAC_dom_sf"/>
</dbReference>
<accession>A0A9R1V7K7</accession>
<evidence type="ECO:0000313" key="8">
    <source>
        <dbReference type="Proteomes" id="UP000235145"/>
    </source>
</evidence>